<dbReference type="InterPro" id="IPR038717">
    <property type="entry name" value="Tc1-like_DDE_dom"/>
</dbReference>
<dbReference type="InterPro" id="IPR036397">
    <property type="entry name" value="RNaseH_sf"/>
</dbReference>
<keyword evidence="3" id="KW-1185">Reference proteome</keyword>
<dbReference type="KEGG" id="mrr:Moror_9244"/>
<evidence type="ECO:0000259" key="1">
    <source>
        <dbReference type="Pfam" id="PF13358"/>
    </source>
</evidence>
<comment type="caution">
    <text evidence="2">The sequence shown here is derived from an EMBL/GenBank/DDBJ whole genome shotgun (WGS) entry which is preliminary data.</text>
</comment>
<dbReference type="PANTHER" id="PTHR46564">
    <property type="entry name" value="TRANSPOSASE"/>
    <property type="match status" value="1"/>
</dbReference>
<dbReference type="AlphaFoldDB" id="V2WDM7"/>
<gene>
    <name evidence="2" type="ORF">Moror_9244</name>
</gene>
<dbReference type="STRING" id="1381753.V2WDM7"/>
<dbReference type="Proteomes" id="UP000017559">
    <property type="component" value="Unassembled WGS sequence"/>
</dbReference>
<reference evidence="2 3" key="1">
    <citation type="journal article" date="2014" name="BMC Genomics">
        <title>Genome and secretome analysis of the hemibiotrophic fungal pathogen, Moniliophthora roreri, which causes frosty pod rot disease of cacao: mechanisms of the biotrophic and necrotrophic phases.</title>
        <authorList>
            <person name="Meinhardt L.W."/>
            <person name="Costa G.G.L."/>
            <person name="Thomazella D.P.T."/>
            <person name="Teixeira P.J.P.L."/>
            <person name="Carazzolle M.F."/>
            <person name="Schuster S.C."/>
            <person name="Carlson J.E."/>
            <person name="Guiltinan M.J."/>
            <person name="Mieczkowski P."/>
            <person name="Farmer A."/>
            <person name="Ramaraj T."/>
            <person name="Crozier J."/>
            <person name="Davis R.E."/>
            <person name="Shao J."/>
            <person name="Melnick R.L."/>
            <person name="Pereira G.A.G."/>
            <person name="Bailey B.A."/>
        </authorList>
    </citation>
    <scope>NUCLEOTIDE SEQUENCE [LARGE SCALE GENOMIC DNA]</scope>
    <source>
        <strain evidence="2 3">MCA 2997</strain>
    </source>
</reference>
<dbReference type="Gene3D" id="3.30.420.10">
    <property type="entry name" value="Ribonuclease H-like superfamily/Ribonuclease H"/>
    <property type="match status" value="1"/>
</dbReference>
<dbReference type="PANTHER" id="PTHR46564:SF1">
    <property type="entry name" value="TRANSPOSASE"/>
    <property type="match status" value="1"/>
</dbReference>
<dbReference type="GO" id="GO:0003676">
    <property type="term" value="F:nucleic acid binding"/>
    <property type="evidence" value="ECO:0007669"/>
    <property type="project" value="InterPro"/>
</dbReference>
<dbReference type="EMBL" id="AWSO01001185">
    <property type="protein sequence ID" value="ESK84933.1"/>
    <property type="molecule type" value="Genomic_DNA"/>
</dbReference>
<evidence type="ECO:0000313" key="2">
    <source>
        <dbReference type="EMBL" id="ESK84933.1"/>
    </source>
</evidence>
<feature type="domain" description="Tc1-like transposase DDE" evidence="1">
    <location>
        <begin position="77"/>
        <end position="209"/>
    </location>
</feature>
<accession>V2WDM7</accession>
<dbReference type="Pfam" id="PF13358">
    <property type="entry name" value="DDE_3"/>
    <property type="match status" value="1"/>
</dbReference>
<evidence type="ECO:0000313" key="3">
    <source>
        <dbReference type="Proteomes" id="UP000017559"/>
    </source>
</evidence>
<organism evidence="2 3">
    <name type="scientific">Moniliophthora roreri (strain MCA 2997)</name>
    <name type="common">Cocoa frosty pod rot fungus</name>
    <name type="synonym">Crinipellis roreri</name>
    <dbReference type="NCBI Taxonomy" id="1381753"/>
    <lineage>
        <taxon>Eukaryota</taxon>
        <taxon>Fungi</taxon>
        <taxon>Dikarya</taxon>
        <taxon>Basidiomycota</taxon>
        <taxon>Agaricomycotina</taxon>
        <taxon>Agaricomycetes</taxon>
        <taxon>Agaricomycetidae</taxon>
        <taxon>Agaricales</taxon>
        <taxon>Marasmiineae</taxon>
        <taxon>Marasmiaceae</taxon>
        <taxon>Moniliophthora</taxon>
    </lineage>
</organism>
<sequence length="210" mass="24220">MHVGLEYLQVVKVYSFILNAAMTFQWLPHSCQHFSVIYCLHLTKKGITAQAMECNEEACTNFMMDIGNLVDNLEIFIFIDKLARNKRTSQWKKGWSPKRERCFAHRHFVQSQRYSILPVLTLDSIIAHNIIPGSVTSKIFVEFLHKHVIPLTNLYPGPRSVLILDNCNIHHTEEVREIVKSAGCKLMYLPPYSPDLNSIKQAFSIIKAYL</sequence>
<protein>
    <submittedName>
        <fullName evidence="2">Tc1-mariner class transposase</fullName>
    </submittedName>
</protein>
<name>V2WDM7_MONRO</name>
<dbReference type="HOGENOM" id="CLU_056788_11_0_1"/>
<dbReference type="OrthoDB" id="2142724at2759"/>
<proteinExistence type="predicted"/>